<keyword evidence="3" id="KW-1185">Reference proteome</keyword>
<name>A0ABT5LBX9_9GAMM</name>
<feature type="transmembrane region" description="Helical" evidence="1">
    <location>
        <begin position="50"/>
        <end position="68"/>
    </location>
</feature>
<evidence type="ECO:0000256" key="1">
    <source>
        <dbReference type="SAM" id="Phobius"/>
    </source>
</evidence>
<evidence type="ECO:0000313" key="3">
    <source>
        <dbReference type="Proteomes" id="UP001217178"/>
    </source>
</evidence>
<dbReference type="EMBL" id="JAQRFI010000002">
    <property type="protein sequence ID" value="MDC9587953.1"/>
    <property type="molecule type" value="Genomic_DNA"/>
</dbReference>
<feature type="transmembrane region" description="Helical" evidence="1">
    <location>
        <begin position="23"/>
        <end position="44"/>
    </location>
</feature>
<feature type="transmembrane region" description="Helical" evidence="1">
    <location>
        <begin position="80"/>
        <end position="98"/>
    </location>
</feature>
<dbReference type="Proteomes" id="UP001217178">
    <property type="component" value="Unassembled WGS sequence"/>
</dbReference>
<dbReference type="RefSeq" id="WP_273553340.1">
    <property type="nucleotide sequence ID" value="NZ_JAQRFI010000002.1"/>
</dbReference>
<dbReference type="Pfam" id="PF05656">
    <property type="entry name" value="DUF805"/>
    <property type="match status" value="1"/>
</dbReference>
<proteinExistence type="predicted"/>
<protein>
    <submittedName>
        <fullName evidence="2">DUF805 domain-containing protein</fullName>
    </submittedName>
</protein>
<gene>
    <name evidence="2" type="ORF">PSI23_01145</name>
</gene>
<reference evidence="2 3" key="1">
    <citation type="submission" date="2023-02" db="EMBL/GenBank/DDBJ databases">
        <title>Entomopathogenic bacteria.</title>
        <authorList>
            <person name="Machado R.A."/>
        </authorList>
    </citation>
    <scope>NUCLEOTIDE SEQUENCE [LARGE SCALE GENOMIC DNA]</scope>
    <source>
        <strain evidence="2 3">XENO-10</strain>
    </source>
</reference>
<keyword evidence="1" id="KW-0472">Membrane</keyword>
<dbReference type="InterPro" id="IPR008523">
    <property type="entry name" value="DUF805"/>
</dbReference>
<keyword evidence="1" id="KW-0812">Transmembrane</keyword>
<comment type="caution">
    <text evidence="2">The sequence shown here is derived from an EMBL/GenBank/DDBJ whole genome shotgun (WGS) entry which is preliminary data.</text>
</comment>
<accession>A0ABT5LBX9</accession>
<organism evidence="2 3">
    <name type="scientific">Xenorhabdus yunnanensis</name>
    <dbReference type="NCBI Taxonomy" id="3025878"/>
    <lineage>
        <taxon>Bacteria</taxon>
        <taxon>Pseudomonadati</taxon>
        <taxon>Pseudomonadota</taxon>
        <taxon>Gammaproteobacteria</taxon>
        <taxon>Enterobacterales</taxon>
        <taxon>Morganellaceae</taxon>
        <taxon>Xenorhabdus</taxon>
    </lineage>
</organism>
<keyword evidence="1" id="KW-1133">Transmembrane helix</keyword>
<dbReference type="PANTHER" id="PTHR34980">
    <property type="entry name" value="INNER MEMBRANE PROTEIN-RELATED-RELATED"/>
    <property type="match status" value="1"/>
</dbReference>
<sequence length="117" mass="13451">MNWYFSVFKNYAEFSGRARRKEYWMFSLFHIIIVVALAVLGSAISETASVLLLGVYILVTFIPIFAVTVRRLHDTNHSGWWLLISLIPFVSIILFIFYCTRGTTGDNDYGTDPKKMS</sequence>
<evidence type="ECO:0000313" key="2">
    <source>
        <dbReference type="EMBL" id="MDC9587953.1"/>
    </source>
</evidence>
<dbReference type="PANTHER" id="PTHR34980:SF2">
    <property type="entry name" value="INNER MEMBRANE PROTEIN YHAH-RELATED"/>
    <property type="match status" value="1"/>
</dbReference>